<dbReference type="EMBL" id="VSSQ01051610">
    <property type="protein sequence ID" value="MPN05701.1"/>
    <property type="molecule type" value="Genomic_DNA"/>
</dbReference>
<gene>
    <name evidence="1" type="ORF">SDC9_152954</name>
</gene>
<dbReference type="AlphaFoldDB" id="A0A645EUJ9"/>
<reference evidence="1" key="1">
    <citation type="submission" date="2019-08" db="EMBL/GenBank/DDBJ databases">
        <authorList>
            <person name="Kucharzyk K."/>
            <person name="Murdoch R.W."/>
            <person name="Higgins S."/>
            <person name="Loffler F."/>
        </authorList>
    </citation>
    <scope>NUCLEOTIDE SEQUENCE</scope>
</reference>
<organism evidence="1">
    <name type="scientific">bioreactor metagenome</name>
    <dbReference type="NCBI Taxonomy" id="1076179"/>
    <lineage>
        <taxon>unclassified sequences</taxon>
        <taxon>metagenomes</taxon>
        <taxon>ecological metagenomes</taxon>
    </lineage>
</organism>
<protein>
    <submittedName>
        <fullName evidence="1">Uncharacterized protein</fullName>
    </submittedName>
</protein>
<sequence>MVEVPADGFFNTFFELQRWLPSEFVFQLGGVDGITQVVAGTVGNIGDQFFGFAFSAPQ</sequence>
<accession>A0A645EUJ9</accession>
<proteinExistence type="predicted"/>
<comment type="caution">
    <text evidence="1">The sequence shown here is derived from an EMBL/GenBank/DDBJ whole genome shotgun (WGS) entry which is preliminary data.</text>
</comment>
<name>A0A645EUJ9_9ZZZZ</name>
<evidence type="ECO:0000313" key="1">
    <source>
        <dbReference type="EMBL" id="MPN05701.1"/>
    </source>
</evidence>